<accession>A0A1S1QA79</accession>
<evidence type="ECO:0000313" key="2">
    <source>
        <dbReference type="EMBL" id="OHV30115.1"/>
    </source>
</evidence>
<comment type="caution">
    <text evidence="2">The sequence shown here is derived from an EMBL/GenBank/DDBJ whole genome shotgun (WGS) entry which is preliminary data.</text>
</comment>
<dbReference type="AlphaFoldDB" id="A0A1S1QA79"/>
<dbReference type="RefSeq" id="WP_071089742.1">
    <property type="nucleotide sequence ID" value="NZ_MBLM01000155.1"/>
</dbReference>
<gene>
    <name evidence="2" type="ORF">CC117_27710</name>
</gene>
<dbReference type="OrthoDB" id="3213887at2"/>
<name>A0A1S1QA79_9ACTN</name>
<evidence type="ECO:0000313" key="3">
    <source>
        <dbReference type="Proteomes" id="UP000179627"/>
    </source>
</evidence>
<keyword evidence="3" id="KW-1185">Reference proteome</keyword>
<evidence type="ECO:0000256" key="1">
    <source>
        <dbReference type="SAM" id="MobiDB-lite"/>
    </source>
</evidence>
<proteinExistence type="predicted"/>
<dbReference type="EMBL" id="MBLM01000155">
    <property type="protein sequence ID" value="OHV30115.1"/>
    <property type="molecule type" value="Genomic_DNA"/>
</dbReference>
<sequence length="153" mass="17260">MGRPPRRHAARAAADLDELRRRPVNRDGPPTDEDRLDASALLAPLTGGHGERHEALRAAGIGDHTMPGYDPDRVVRILTALRDQLTHDIDTWTYARVSRAWVEQHWREVLHRGDCARCTRPCHSCAVWADALGLERVDDDGRPVWRPRPTADT</sequence>
<dbReference type="Proteomes" id="UP000179627">
    <property type="component" value="Unassembled WGS sequence"/>
</dbReference>
<organism evidence="2 3">
    <name type="scientific">Parafrankia colletiae</name>
    <dbReference type="NCBI Taxonomy" id="573497"/>
    <lineage>
        <taxon>Bacteria</taxon>
        <taxon>Bacillati</taxon>
        <taxon>Actinomycetota</taxon>
        <taxon>Actinomycetes</taxon>
        <taxon>Frankiales</taxon>
        <taxon>Frankiaceae</taxon>
        <taxon>Parafrankia</taxon>
    </lineage>
</organism>
<protein>
    <submittedName>
        <fullName evidence="2">Uncharacterized protein</fullName>
    </submittedName>
</protein>
<feature type="compositionally biased region" description="Basic residues" evidence="1">
    <location>
        <begin position="1"/>
        <end position="10"/>
    </location>
</feature>
<feature type="region of interest" description="Disordered" evidence="1">
    <location>
        <begin position="1"/>
        <end position="37"/>
    </location>
</feature>
<reference evidence="3" key="1">
    <citation type="submission" date="2016-07" db="EMBL/GenBank/DDBJ databases">
        <title>Sequence Frankia sp. strain CcI1.17.</title>
        <authorList>
            <person name="Ghodhbane-Gtari F."/>
            <person name="Swanson E."/>
            <person name="Gueddou A."/>
            <person name="Morris K."/>
            <person name="Hezbri K."/>
            <person name="Ktari A."/>
            <person name="Nouioui I."/>
            <person name="Abebe-Akele F."/>
            <person name="Simpson S."/>
            <person name="Thomas K."/>
            <person name="Gtari M."/>
            <person name="Tisa L.S."/>
            <person name="Hurst S."/>
        </authorList>
    </citation>
    <scope>NUCLEOTIDE SEQUENCE [LARGE SCALE GENOMIC DNA]</scope>
    <source>
        <strain evidence="3">Cc1.17</strain>
    </source>
</reference>